<keyword evidence="2" id="KW-1185">Reference proteome</keyword>
<evidence type="ECO:0000313" key="2">
    <source>
        <dbReference type="Proteomes" id="UP000324159"/>
    </source>
</evidence>
<proteinExistence type="predicted"/>
<sequence>MKSLEELKADSSYRDVRFYRIFGIERLFQLINDESLALLAPRKWEDPYEKALQDMLETKNRFKIYGLCWSSRSRSDALWRIYSPNSLGVRVSTTVGRVIDSIRPGKYFSEKHFFIGDVSYLPEKTNYPDRPFDFRKGKLSLKQSDFNRRITTISDAIKDMVVDKSKNIPRQPADIAKTFLVKRKAFDHESEVRFIYVDGRSSEADDGVFKIPIDPVTLISTIEFDPRMNDDVYESLRKAVLANLQGREHKIRVTKSDLYKSPEKLIYSK</sequence>
<dbReference type="AlphaFoldDB" id="A0A5D3WLF6"/>
<dbReference type="RefSeq" id="WP_148894169.1">
    <property type="nucleotide sequence ID" value="NZ_VNIB01000001.1"/>
</dbReference>
<comment type="caution">
    <text evidence="1">The sequence shown here is derived from an EMBL/GenBank/DDBJ whole genome shotgun (WGS) entry which is preliminary data.</text>
</comment>
<accession>A0A5D3WLF6</accession>
<protein>
    <recommendedName>
        <fullName evidence="3">DUF2971 family protein</fullName>
    </recommendedName>
</protein>
<reference evidence="1 2" key="1">
    <citation type="submission" date="2019-07" db="EMBL/GenBank/DDBJ databases">
        <title>Genomic Encyclopedia of Type Strains, Phase IV (KMG-IV): sequencing the most valuable type-strain genomes for metagenomic binning, comparative biology and taxonomic classification.</title>
        <authorList>
            <person name="Goeker M."/>
        </authorList>
    </citation>
    <scope>NUCLEOTIDE SEQUENCE [LARGE SCALE GENOMIC DNA]</scope>
    <source>
        <strain evidence="1 2">SS015</strain>
    </source>
</reference>
<evidence type="ECO:0008006" key="3">
    <source>
        <dbReference type="Google" id="ProtNLM"/>
    </source>
</evidence>
<dbReference type="OrthoDB" id="8548541at2"/>
<dbReference type="Proteomes" id="UP000324159">
    <property type="component" value="Unassembled WGS sequence"/>
</dbReference>
<evidence type="ECO:0000313" key="1">
    <source>
        <dbReference type="EMBL" id="TYO99975.1"/>
    </source>
</evidence>
<name>A0A5D3WLF6_9BACT</name>
<gene>
    <name evidence="1" type="ORF">EDC39_101136</name>
</gene>
<organism evidence="1 2">
    <name type="scientific">Geothermobacter ehrlichii</name>
    <dbReference type="NCBI Taxonomy" id="213224"/>
    <lineage>
        <taxon>Bacteria</taxon>
        <taxon>Pseudomonadati</taxon>
        <taxon>Thermodesulfobacteriota</taxon>
        <taxon>Desulfuromonadia</taxon>
        <taxon>Desulfuromonadales</taxon>
        <taxon>Geothermobacteraceae</taxon>
        <taxon>Geothermobacter</taxon>
    </lineage>
</organism>
<dbReference type="EMBL" id="VNIB01000001">
    <property type="protein sequence ID" value="TYO99975.1"/>
    <property type="molecule type" value="Genomic_DNA"/>
</dbReference>